<keyword evidence="1" id="KW-0812">Transmembrane</keyword>
<accession>A0ABR3KV05</accession>
<protein>
    <recommendedName>
        <fullName evidence="4">PiggyBac transposable element-derived protein domain-containing protein</fullName>
    </recommendedName>
</protein>
<name>A0ABR3KV05_TRISP</name>
<keyword evidence="1" id="KW-1133">Transmembrane helix</keyword>
<keyword evidence="1" id="KW-0472">Membrane</keyword>
<keyword evidence="3" id="KW-1185">Reference proteome</keyword>
<evidence type="ECO:0008006" key="4">
    <source>
        <dbReference type="Google" id="ProtNLM"/>
    </source>
</evidence>
<feature type="transmembrane region" description="Helical" evidence="1">
    <location>
        <begin position="20"/>
        <end position="37"/>
    </location>
</feature>
<dbReference type="EMBL" id="JBEUSY010000170">
    <property type="protein sequence ID" value="KAL1243399.1"/>
    <property type="molecule type" value="Genomic_DNA"/>
</dbReference>
<organism evidence="2 3">
    <name type="scientific">Trichinella spiralis</name>
    <name type="common">Trichina worm</name>
    <dbReference type="NCBI Taxonomy" id="6334"/>
    <lineage>
        <taxon>Eukaryota</taxon>
        <taxon>Metazoa</taxon>
        <taxon>Ecdysozoa</taxon>
        <taxon>Nematoda</taxon>
        <taxon>Enoplea</taxon>
        <taxon>Dorylaimia</taxon>
        <taxon>Trichinellida</taxon>
        <taxon>Trichinellidae</taxon>
        <taxon>Trichinella</taxon>
    </lineage>
</organism>
<reference evidence="2 3" key="1">
    <citation type="submission" date="2024-07" db="EMBL/GenBank/DDBJ databases">
        <title>Enhanced genomic and transcriptomic resources for Trichinella pseudospiralis and T. spiralis underpin the discovery of pronounced molecular differences between stages and species.</title>
        <authorList>
            <person name="Pasi K.K."/>
            <person name="La Rosa G."/>
            <person name="Gomez-Morales M.A."/>
            <person name="Tosini F."/>
            <person name="Sumanam S."/>
            <person name="Young N.D."/>
            <person name="Chang B.C."/>
            <person name="Robin G.B."/>
        </authorList>
    </citation>
    <scope>NUCLEOTIDE SEQUENCE [LARGE SCALE GENOMIC DNA]</scope>
    <source>
        <strain evidence="2">ISS534</strain>
    </source>
</reference>
<evidence type="ECO:0000313" key="3">
    <source>
        <dbReference type="Proteomes" id="UP001558632"/>
    </source>
</evidence>
<proteinExistence type="predicted"/>
<dbReference type="Proteomes" id="UP001558632">
    <property type="component" value="Unassembled WGS sequence"/>
</dbReference>
<sequence length="73" mass="8646">MIGLKVVMTTDFIHSDKCFQIILLLINSPLIFVCFVNKDKRHYLLGLHSMGMKAVKNRLFYKERRLLTDFNEK</sequence>
<gene>
    <name evidence="2" type="ORF">TSPI_03293</name>
</gene>
<comment type="caution">
    <text evidence="2">The sequence shown here is derived from an EMBL/GenBank/DDBJ whole genome shotgun (WGS) entry which is preliminary data.</text>
</comment>
<evidence type="ECO:0000256" key="1">
    <source>
        <dbReference type="SAM" id="Phobius"/>
    </source>
</evidence>
<evidence type="ECO:0000313" key="2">
    <source>
        <dbReference type="EMBL" id="KAL1243399.1"/>
    </source>
</evidence>